<organism evidence="3 4">
    <name type="scientific">Senna tora</name>
    <dbReference type="NCBI Taxonomy" id="362788"/>
    <lineage>
        <taxon>Eukaryota</taxon>
        <taxon>Viridiplantae</taxon>
        <taxon>Streptophyta</taxon>
        <taxon>Embryophyta</taxon>
        <taxon>Tracheophyta</taxon>
        <taxon>Spermatophyta</taxon>
        <taxon>Magnoliopsida</taxon>
        <taxon>eudicotyledons</taxon>
        <taxon>Gunneridae</taxon>
        <taxon>Pentapetalae</taxon>
        <taxon>rosids</taxon>
        <taxon>fabids</taxon>
        <taxon>Fabales</taxon>
        <taxon>Fabaceae</taxon>
        <taxon>Caesalpinioideae</taxon>
        <taxon>Cassia clade</taxon>
        <taxon>Senna</taxon>
    </lineage>
</organism>
<protein>
    <submittedName>
        <fullName evidence="3">Uncharacterized protein</fullName>
    </submittedName>
</protein>
<keyword evidence="2" id="KW-0472">Membrane</keyword>
<reference evidence="3" key="1">
    <citation type="submission" date="2020-09" db="EMBL/GenBank/DDBJ databases">
        <title>Genome-Enabled Discovery of Anthraquinone Biosynthesis in Senna tora.</title>
        <authorList>
            <person name="Kang S.-H."/>
            <person name="Pandey R.P."/>
            <person name="Lee C.-M."/>
            <person name="Sim J.-S."/>
            <person name="Jeong J.-T."/>
            <person name="Choi B.-S."/>
            <person name="Jung M."/>
            <person name="Ginzburg D."/>
            <person name="Zhao K."/>
            <person name="Won S.Y."/>
            <person name="Oh T.-J."/>
            <person name="Yu Y."/>
            <person name="Kim N.-H."/>
            <person name="Lee O.R."/>
            <person name="Lee T.-H."/>
            <person name="Bashyal P."/>
            <person name="Kim T.-S."/>
            <person name="Lee W.-H."/>
            <person name="Kawkins C."/>
            <person name="Kim C.-K."/>
            <person name="Kim J.S."/>
            <person name="Ahn B.O."/>
            <person name="Rhee S.Y."/>
            <person name="Sohng J.K."/>
        </authorList>
    </citation>
    <scope>NUCLEOTIDE SEQUENCE</scope>
    <source>
        <tissue evidence="3">Leaf</tissue>
    </source>
</reference>
<evidence type="ECO:0000256" key="1">
    <source>
        <dbReference type="SAM" id="MobiDB-lite"/>
    </source>
</evidence>
<proteinExistence type="predicted"/>
<evidence type="ECO:0000256" key="2">
    <source>
        <dbReference type="SAM" id="Phobius"/>
    </source>
</evidence>
<dbReference type="PROSITE" id="PS51257">
    <property type="entry name" value="PROKAR_LIPOPROTEIN"/>
    <property type="match status" value="1"/>
</dbReference>
<feature type="region of interest" description="Disordered" evidence="1">
    <location>
        <begin position="166"/>
        <end position="196"/>
    </location>
</feature>
<dbReference type="AlphaFoldDB" id="A0A834SZ76"/>
<evidence type="ECO:0000313" key="4">
    <source>
        <dbReference type="Proteomes" id="UP000634136"/>
    </source>
</evidence>
<keyword evidence="4" id="KW-1185">Reference proteome</keyword>
<sequence>MISKVVRLVHSNLALMSCNQGTLVLSSENLKSFLLKRFLPCVATVPSPAATAKEIFQAAEDEAKEILQQSILQRRFVDLCSYLVASDAPLDSTVLLKEVDSWYPPEPEAEGDLHLAYPGEEVSIVHSDGINFMLHKYTYWVACIGLPFSLFILTVLNMLNGAPELSHQGDSEFEASSPEDSGKSIPSEGNRDGEGG</sequence>
<dbReference type="Proteomes" id="UP000634136">
    <property type="component" value="Unassembled WGS sequence"/>
</dbReference>
<keyword evidence="2" id="KW-1133">Transmembrane helix</keyword>
<feature type="transmembrane region" description="Helical" evidence="2">
    <location>
        <begin position="137"/>
        <end position="159"/>
    </location>
</feature>
<evidence type="ECO:0000313" key="3">
    <source>
        <dbReference type="EMBL" id="KAF7812845.1"/>
    </source>
</evidence>
<comment type="caution">
    <text evidence="3">The sequence shown here is derived from an EMBL/GenBank/DDBJ whole genome shotgun (WGS) entry which is preliminary data.</text>
</comment>
<gene>
    <name evidence="3" type="ORF">G2W53_033821</name>
</gene>
<accession>A0A834SZ76</accession>
<name>A0A834SZ76_9FABA</name>
<dbReference type="EMBL" id="JAAIUW010000010">
    <property type="protein sequence ID" value="KAF7812845.1"/>
    <property type="molecule type" value="Genomic_DNA"/>
</dbReference>
<keyword evidence="2" id="KW-0812">Transmembrane</keyword>